<dbReference type="Gene3D" id="3.40.30.10">
    <property type="entry name" value="Glutaredoxin"/>
    <property type="match status" value="1"/>
</dbReference>
<dbReference type="PATRIC" id="fig|1457173.3.peg.3605"/>
<evidence type="ECO:0000313" key="2">
    <source>
        <dbReference type="Proteomes" id="UP000020766"/>
    </source>
</evidence>
<organism evidence="1 2">
    <name type="scientific">Comamonas aquatica DA1877</name>
    <dbReference type="NCBI Taxonomy" id="1457173"/>
    <lineage>
        <taxon>Bacteria</taxon>
        <taxon>Pseudomonadati</taxon>
        <taxon>Pseudomonadota</taxon>
        <taxon>Betaproteobacteria</taxon>
        <taxon>Burkholderiales</taxon>
        <taxon>Comamonadaceae</taxon>
        <taxon>Comamonas</taxon>
    </lineage>
</organism>
<dbReference type="EMBL" id="JBOK01000037">
    <property type="protein sequence ID" value="EXU78513.1"/>
    <property type="molecule type" value="Genomic_DNA"/>
</dbReference>
<gene>
    <name evidence="1" type="ORF">AX13_12340</name>
</gene>
<comment type="caution">
    <text evidence="1">The sequence shown here is derived from an EMBL/GenBank/DDBJ whole genome shotgun (WGS) entry which is preliminary data.</text>
</comment>
<evidence type="ECO:0008006" key="3">
    <source>
        <dbReference type="Google" id="ProtNLM"/>
    </source>
</evidence>
<dbReference type="Proteomes" id="UP000020766">
    <property type="component" value="Unassembled WGS sequence"/>
</dbReference>
<accession>A0A014NGF9</accession>
<keyword evidence="2" id="KW-1185">Reference proteome</keyword>
<reference evidence="1 2" key="1">
    <citation type="submission" date="2014-01" db="EMBL/GenBank/DDBJ databases">
        <title>Interspecies Systems Biology Uncovers Metabolites Affecting C. elegans Gene Expression and Life History Traits.</title>
        <authorList>
            <person name="Watson E."/>
            <person name="Macneil L.T."/>
            <person name="Ritter A.D."/>
            <person name="Yilmaz L.S."/>
            <person name="Rosebrock A.P."/>
            <person name="Caudy A.A."/>
            <person name="Walhout A.J."/>
        </authorList>
    </citation>
    <scope>NUCLEOTIDE SEQUENCE [LARGE SCALE GENOMIC DNA]</scope>
    <source>
        <strain evidence="1 2">DA1877</strain>
    </source>
</reference>
<dbReference type="AlphaFoldDB" id="A0A014NGF9"/>
<sequence length="53" mass="5854">MQSLVQQDIEDLTALQVTKTPTFFVNGRPETEPVAQFYFGADTLVGMGMLLGF</sequence>
<protein>
    <recommendedName>
        <fullName evidence="3">Thioredoxin-like fold domain-containing protein</fullName>
    </recommendedName>
</protein>
<proteinExistence type="predicted"/>
<evidence type="ECO:0000313" key="1">
    <source>
        <dbReference type="EMBL" id="EXU78513.1"/>
    </source>
</evidence>
<name>A0A014NGF9_9BURK</name>